<evidence type="ECO:0000313" key="2">
    <source>
        <dbReference type="Proteomes" id="UP000834106"/>
    </source>
</evidence>
<dbReference type="AlphaFoldDB" id="A0AAD2E500"/>
<dbReference type="EMBL" id="OU503049">
    <property type="protein sequence ID" value="CAI9776353.1"/>
    <property type="molecule type" value="Genomic_DNA"/>
</dbReference>
<accession>A0AAD2E500</accession>
<proteinExistence type="predicted"/>
<dbReference type="Proteomes" id="UP000834106">
    <property type="component" value="Chromosome 14"/>
</dbReference>
<gene>
    <name evidence="1" type="ORF">FPE_LOCUS23783</name>
</gene>
<reference evidence="1" key="1">
    <citation type="submission" date="2023-05" db="EMBL/GenBank/DDBJ databases">
        <authorList>
            <person name="Huff M."/>
        </authorList>
    </citation>
    <scope>NUCLEOTIDE SEQUENCE</scope>
</reference>
<keyword evidence="2" id="KW-1185">Reference proteome</keyword>
<name>A0AAD2E500_9LAMI</name>
<protein>
    <submittedName>
        <fullName evidence="1">Uncharacterized protein</fullName>
    </submittedName>
</protein>
<organism evidence="1 2">
    <name type="scientific">Fraxinus pennsylvanica</name>
    <dbReference type="NCBI Taxonomy" id="56036"/>
    <lineage>
        <taxon>Eukaryota</taxon>
        <taxon>Viridiplantae</taxon>
        <taxon>Streptophyta</taxon>
        <taxon>Embryophyta</taxon>
        <taxon>Tracheophyta</taxon>
        <taxon>Spermatophyta</taxon>
        <taxon>Magnoliopsida</taxon>
        <taxon>eudicotyledons</taxon>
        <taxon>Gunneridae</taxon>
        <taxon>Pentapetalae</taxon>
        <taxon>asterids</taxon>
        <taxon>lamiids</taxon>
        <taxon>Lamiales</taxon>
        <taxon>Oleaceae</taxon>
        <taxon>Oleeae</taxon>
        <taxon>Fraxinus</taxon>
    </lineage>
</organism>
<evidence type="ECO:0000313" key="1">
    <source>
        <dbReference type="EMBL" id="CAI9776353.1"/>
    </source>
</evidence>
<sequence>MAGSTLTPKDRDSSLGNRYCLPPRELEIVRRQPNQFMLFSPCEHKAVTMCKQHVTTLSELSKPYEKLAGLQIDGDSNIIPHMTYYTNIAIKIFTEPIKSISKEVTNLPNGAKVRFVK</sequence>